<dbReference type="GO" id="GO:0006310">
    <property type="term" value="P:DNA recombination"/>
    <property type="evidence" value="ECO:0007669"/>
    <property type="project" value="UniProtKB-UniRule"/>
</dbReference>
<name>A0A1F5USV7_FRAXR</name>
<keyword evidence="4 7" id="KW-0862">Zinc</keyword>
<keyword evidence="2 7" id="KW-0227">DNA damage</keyword>
<evidence type="ECO:0000256" key="6">
    <source>
        <dbReference type="ARBA" id="ARBA00023204"/>
    </source>
</evidence>
<evidence type="ECO:0000256" key="1">
    <source>
        <dbReference type="ARBA" id="ARBA00022723"/>
    </source>
</evidence>
<dbReference type="Proteomes" id="UP000179157">
    <property type="component" value="Unassembled WGS sequence"/>
</dbReference>
<organism evidence="9 10">
    <name type="scientific">Fraserbacteria sp. (strain RBG_16_55_9)</name>
    <dbReference type="NCBI Taxonomy" id="1817864"/>
    <lineage>
        <taxon>Bacteria</taxon>
        <taxon>Candidatus Fraseribacteriota</taxon>
    </lineage>
</organism>
<dbReference type="NCBIfam" id="TIGR00615">
    <property type="entry name" value="recR"/>
    <property type="match status" value="1"/>
</dbReference>
<dbReference type="SMART" id="SM00493">
    <property type="entry name" value="TOPRIM"/>
    <property type="match status" value="1"/>
</dbReference>
<dbReference type="Gene3D" id="6.10.250.240">
    <property type="match status" value="1"/>
</dbReference>
<evidence type="ECO:0000256" key="7">
    <source>
        <dbReference type="HAMAP-Rule" id="MF_00017"/>
    </source>
</evidence>
<evidence type="ECO:0000313" key="9">
    <source>
        <dbReference type="EMBL" id="OGF54248.1"/>
    </source>
</evidence>
<dbReference type="PROSITE" id="PS01300">
    <property type="entry name" value="RECR"/>
    <property type="match status" value="1"/>
</dbReference>
<evidence type="ECO:0000256" key="4">
    <source>
        <dbReference type="ARBA" id="ARBA00022833"/>
    </source>
</evidence>
<dbReference type="EMBL" id="MFGX01000085">
    <property type="protein sequence ID" value="OGF54248.1"/>
    <property type="molecule type" value="Genomic_DNA"/>
</dbReference>
<dbReference type="PROSITE" id="PS50880">
    <property type="entry name" value="TOPRIM"/>
    <property type="match status" value="1"/>
</dbReference>
<dbReference type="Pfam" id="PF21175">
    <property type="entry name" value="RecR_C"/>
    <property type="match status" value="1"/>
</dbReference>
<dbReference type="InterPro" id="IPR015967">
    <property type="entry name" value="Rcmb_RecR_Znf"/>
</dbReference>
<sequence length="199" mass="22442">MAQYPEALSRLIRELKKLPSIGQRTAERLAFHLLNQPEEEVRLLSESLVELKAKIRPCKECFNFSEGELCAICQDPRRDRSLICVVSHPPELWKLERTNGYHGLYHVLGDLISPVNDVQPEDIHIEELMQRLQGGQVKEVILALDPKVEGEATAMYLARKIKPLGISATRIAQGVPIGRDLEFADELTLSRALQGRVSI</sequence>
<dbReference type="Gene3D" id="3.30.60.80">
    <property type="match status" value="1"/>
</dbReference>
<dbReference type="PANTHER" id="PTHR30446">
    <property type="entry name" value="RECOMBINATION PROTEIN RECR"/>
    <property type="match status" value="1"/>
</dbReference>
<comment type="caution">
    <text evidence="9">The sequence shown here is derived from an EMBL/GenBank/DDBJ whole genome shotgun (WGS) entry which is preliminary data.</text>
</comment>
<dbReference type="GO" id="GO:0006281">
    <property type="term" value="P:DNA repair"/>
    <property type="evidence" value="ECO:0007669"/>
    <property type="project" value="UniProtKB-UniRule"/>
</dbReference>
<dbReference type="Pfam" id="PF21176">
    <property type="entry name" value="RecR_HhH"/>
    <property type="match status" value="1"/>
</dbReference>
<gene>
    <name evidence="7" type="primary">recR</name>
    <name evidence="9" type="ORF">A2Z21_00075</name>
</gene>
<keyword evidence="6 7" id="KW-0234">DNA repair</keyword>
<comment type="function">
    <text evidence="7">May play a role in DNA repair. It seems to be involved in an RecBC-independent recombinational process of DNA repair. It may act with RecF and RecO.</text>
</comment>
<proteinExistence type="inferred from homology"/>
<keyword evidence="1 7" id="KW-0479">Metal-binding</keyword>
<dbReference type="InterPro" id="IPR006171">
    <property type="entry name" value="TOPRIM_dom"/>
</dbReference>
<dbReference type="Gene3D" id="3.40.1360.10">
    <property type="match status" value="1"/>
</dbReference>
<reference evidence="9 10" key="1">
    <citation type="journal article" date="2016" name="Nat. Commun.">
        <title>Thousands of microbial genomes shed light on interconnected biogeochemical processes in an aquifer system.</title>
        <authorList>
            <person name="Anantharaman K."/>
            <person name="Brown C.T."/>
            <person name="Hug L.A."/>
            <person name="Sharon I."/>
            <person name="Castelle C.J."/>
            <person name="Probst A.J."/>
            <person name="Thomas B.C."/>
            <person name="Singh A."/>
            <person name="Wilkins M.J."/>
            <person name="Karaoz U."/>
            <person name="Brodie E.L."/>
            <person name="Williams K.H."/>
            <person name="Hubbard S.S."/>
            <person name="Banfield J.F."/>
        </authorList>
    </citation>
    <scope>NUCLEOTIDE SEQUENCE [LARGE SCALE GENOMIC DNA]</scope>
    <source>
        <strain evidence="10">RBG_16_55_9</strain>
    </source>
</reference>
<keyword evidence="3 7" id="KW-0863">Zinc-finger</keyword>
<evidence type="ECO:0000313" key="10">
    <source>
        <dbReference type="Proteomes" id="UP000179157"/>
    </source>
</evidence>
<dbReference type="InterPro" id="IPR023627">
    <property type="entry name" value="Rcmb_RecR"/>
</dbReference>
<evidence type="ECO:0000256" key="2">
    <source>
        <dbReference type="ARBA" id="ARBA00022763"/>
    </source>
</evidence>
<dbReference type="CDD" id="cd01025">
    <property type="entry name" value="TOPRIM_recR"/>
    <property type="match status" value="1"/>
</dbReference>
<feature type="domain" description="Toprim" evidence="8">
    <location>
        <begin position="81"/>
        <end position="176"/>
    </location>
</feature>
<dbReference type="GO" id="GO:0003677">
    <property type="term" value="F:DNA binding"/>
    <property type="evidence" value="ECO:0007669"/>
    <property type="project" value="UniProtKB-UniRule"/>
</dbReference>
<accession>A0A1F5USV7</accession>
<dbReference type="InterPro" id="IPR034137">
    <property type="entry name" value="TOPRIM_RecR"/>
</dbReference>
<dbReference type="Gene3D" id="1.10.8.420">
    <property type="entry name" value="RecR Domain 1"/>
    <property type="match status" value="1"/>
</dbReference>
<evidence type="ECO:0000256" key="5">
    <source>
        <dbReference type="ARBA" id="ARBA00023172"/>
    </source>
</evidence>
<dbReference type="PANTHER" id="PTHR30446:SF0">
    <property type="entry name" value="RECOMBINATION PROTEIN RECR"/>
    <property type="match status" value="1"/>
</dbReference>
<protein>
    <recommendedName>
        <fullName evidence="7">Recombination protein RecR</fullName>
    </recommendedName>
</protein>
<dbReference type="HAMAP" id="MF_00017">
    <property type="entry name" value="RecR"/>
    <property type="match status" value="1"/>
</dbReference>
<feature type="zinc finger region" description="C4-type" evidence="7">
    <location>
        <begin position="58"/>
        <end position="73"/>
    </location>
</feature>
<comment type="similarity">
    <text evidence="7">Belongs to the RecR family.</text>
</comment>
<evidence type="ECO:0000259" key="8">
    <source>
        <dbReference type="PROSITE" id="PS50880"/>
    </source>
</evidence>
<dbReference type="AlphaFoldDB" id="A0A1F5USV7"/>
<evidence type="ECO:0000256" key="3">
    <source>
        <dbReference type="ARBA" id="ARBA00022771"/>
    </source>
</evidence>
<dbReference type="Pfam" id="PF02132">
    <property type="entry name" value="RecR_ZnF"/>
    <property type="match status" value="1"/>
</dbReference>
<dbReference type="SUPFAM" id="SSF111304">
    <property type="entry name" value="Recombination protein RecR"/>
    <property type="match status" value="1"/>
</dbReference>
<dbReference type="GO" id="GO:0008270">
    <property type="term" value="F:zinc ion binding"/>
    <property type="evidence" value="ECO:0007669"/>
    <property type="project" value="UniProtKB-KW"/>
</dbReference>
<dbReference type="InterPro" id="IPR000093">
    <property type="entry name" value="DNA_Rcmb_RecR"/>
</dbReference>
<keyword evidence="5 7" id="KW-0233">DNA recombination</keyword>
<dbReference type="Pfam" id="PF13662">
    <property type="entry name" value="Toprim_4"/>
    <property type="match status" value="1"/>
</dbReference>
<dbReference type="STRING" id="1817864.A2Z21_00075"/>